<sequence length="41" mass="4558">MSYAAVSCAAISCNNNKLPRLLRNFLAMTIYRLPARNDDLG</sequence>
<dbReference type="EMBL" id="CP002428">
    <property type="protein sequence ID" value="AEV92294.1"/>
    <property type="molecule type" value="Genomic_DNA"/>
</dbReference>
<protein>
    <submittedName>
        <fullName evidence="1">Uncharacterized protein</fullName>
    </submittedName>
</protein>
<evidence type="ECO:0000313" key="1">
    <source>
        <dbReference type="EMBL" id="AEV92294.1"/>
    </source>
</evidence>
<keyword evidence="2" id="KW-1185">Reference proteome</keyword>
<organism evidence="1 2">
    <name type="scientific">Rickettsia slovaca (strain 13-B)</name>
    <dbReference type="NCBI Taxonomy" id="941638"/>
    <lineage>
        <taxon>Bacteria</taxon>
        <taxon>Pseudomonadati</taxon>
        <taxon>Pseudomonadota</taxon>
        <taxon>Alphaproteobacteria</taxon>
        <taxon>Rickettsiales</taxon>
        <taxon>Rickettsiaceae</taxon>
        <taxon>Rickettsieae</taxon>
        <taxon>Rickettsia</taxon>
        <taxon>spotted fever group</taxon>
    </lineage>
</organism>
<dbReference type="Proteomes" id="UP000005443">
    <property type="component" value="Chromosome"/>
</dbReference>
<accession>A0ABN4A7P3</accession>
<evidence type="ECO:0000313" key="2">
    <source>
        <dbReference type="Proteomes" id="UP000005443"/>
    </source>
</evidence>
<reference evidence="1 2" key="1">
    <citation type="journal article" date="2012" name="J. Bacteriol.">
        <title>Complete genome sequence of Rickettsia slovaca, the agent of tick-borne lymphadenitis.</title>
        <authorList>
            <person name="Fournier P.E."/>
            <person name="El Karkouri K."/>
            <person name="Robert C."/>
            <person name="Medigue C."/>
            <person name="Raoult D."/>
        </authorList>
    </citation>
    <scope>NUCLEOTIDE SEQUENCE [LARGE SCALE GENOMIC DNA]</scope>
    <source>
        <strain evidence="1 2">13-B</strain>
    </source>
</reference>
<proteinExistence type="predicted"/>
<name>A0ABN4A7P3_RICS1</name>
<gene>
    <name evidence="1" type="ordered locus">Rsl_812</name>
</gene>